<gene>
    <name evidence="2" type="ORF">WJX75_009462</name>
</gene>
<dbReference type="EMBL" id="JALJOT010000012">
    <property type="protein sequence ID" value="KAK9905086.1"/>
    <property type="molecule type" value="Genomic_DNA"/>
</dbReference>
<comment type="caution">
    <text evidence="2">The sequence shown here is derived from an EMBL/GenBank/DDBJ whole genome shotgun (WGS) entry which is preliminary data.</text>
</comment>
<dbReference type="Proteomes" id="UP001491310">
    <property type="component" value="Unassembled WGS sequence"/>
</dbReference>
<feature type="region of interest" description="Disordered" evidence="1">
    <location>
        <begin position="1"/>
        <end position="73"/>
    </location>
</feature>
<protein>
    <submittedName>
        <fullName evidence="2">Uncharacterized protein</fullName>
    </submittedName>
</protein>
<feature type="compositionally biased region" description="Acidic residues" evidence="1">
    <location>
        <begin position="1"/>
        <end position="11"/>
    </location>
</feature>
<accession>A0ABR2YGW1</accession>
<evidence type="ECO:0000256" key="1">
    <source>
        <dbReference type="SAM" id="MobiDB-lite"/>
    </source>
</evidence>
<sequence>MDPTEAMEDYEFIDKKELEEAGPPKPVDLASSAASSASILHDRITHLQNLNTEEEEEEEEEEGTDVEVSSPVARGELRVDHGLEEEEHDHDLCILSMHQLAIVAKLVGNMVKRSKVGLDAAAKSLKDPQVERHLRAHGASFLAACVTLLLSLLLVHRGNQRAVSDLTGTSSQVSLAKFGAGCAPLPAAVLGTVHNFTAAQRLLAEGTPSDGGIVLAAYAAHAAEQFETAKRAYKKGVVQQKAHGHRAKAALKAAQKELKQSSKWAGRELHALSKMHHRFVARLQDALNLDREATAQLARQLPELVRSLDGSGTRSRAHHRLRLLQRGAARPAADAAADAAAAYEAAARGVASAAATLEAHWGRLPPVVQAVAEGELAAWTGSWEALATAICVAELDAPSDAAPATAAEGCPNRAMSALTARLAASVDFRRRLFHLASAPQLPEETLEHYTVACKRGGGMAVMLQRAHAELAGITGDGRAAAAA</sequence>
<evidence type="ECO:0000313" key="3">
    <source>
        <dbReference type="Proteomes" id="UP001491310"/>
    </source>
</evidence>
<feature type="compositionally biased region" description="Acidic residues" evidence="1">
    <location>
        <begin position="52"/>
        <end position="65"/>
    </location>
</feature>
<evidence type="ECO:0000313" key="2">
    <source>
        <dbReference type="EMBL" id="KAK9905086.1"/>
    </source>
</evidence>
<proteinExistence type="predicted"/>
<organism evidence="2 3">
    <name type="scientific">Coccomyxa subellipsoidea</name>
    <dbReference type="NCBI Taxonomy" id="248742"/>
    <lineage>
        <taxon>Eukaryota</taxon>
        <taxon>Viridiplantae</taxon>
        <taxon>Chlorophyta</taxon>
        <taxon>core chlorophytes</taxon>
        <taxon>Trebouxiophyceae</taxon>
        <taxon>Trebouxiophyceae incertae sedis</taxon>
        <taxon>Coccomyxaceae</taxon>
        <taxon>Coccomyxa</taxon>
    </lineage>
</organism>
<keyword evidence="3" id="KW-1185">Reference proteome</keyword>
<reference evidence="2 3" key="1">
    <citation type="journal article" date="2024" name="Nat. Commun.">
        <title>Phylogenomics reveals the evolutionary origins of lichenization in chlorophyte algae.</title>
        <authorList>
            <person name="Puginier C."/>
            <person name="Libourel C."/>
            <person name="Otte J."/>
            <person name="Skaloud P."/>
            <person name="Haon M."/>
            <person name="Grisel S."/>
            <person name="Petersen M."/>
            <person name="Berrin J.G."/>
            <person name="Delaux P.M."/>
            <person name="Dal Grande F."/>
            <person name="Keller J."/>
        </authorList>
    </citation>
    <scope>NUCLEOTIDE SEQUENCE [LARGE SCALE GENOMIC DNA]</scope>
    <source>
        <strain evidence="2 3">SAG 216-7</strain>
    </source>
</reference>
<name>A0ABR2YGW1_9CHLO</name>